<dbReference type="EMBL" id="SNRY01000412">
    <property type="protein sequence ID" value="KAA6341106.1"/>
    <property type="molecule type" value="Genomic_DNA"/>
</dbReference>
<gene>
    <name evidence="1" type="ORF">EZS27_011080</name>
</gene>
<organism evidence="1">
    <name type="scientific">termite gut metagenome</name>
    <dbReference type="NCBI Taxonomy" id="433724"/>
    <lineage>
        <taxon>unclassified sequences</taxon>
        <taxon>metagenomes</taxon>
        <taxon>organismal metagenomes</taxon>
    </lineage>
</organism>
<proteinExistence type="predicted"/>
<protein>
    <submittedName>
        <fullName evidence="1">Uncharacterized protein</fullName>
    </submittedName>
</protein>
<comment type="caution">
    <text evidence="1">The sequence shown here is derived from an EMBL/GenBank/DDBJ whole genome shotgun (WGS) entry which is preliminary data.</text>
</comment>
<accession>A0A5J4S4W8</accession>
<sequence length="75" mass="8998">MITKIILIAMICCKEKQNLHWFSSYCQHWQRLDVKGIKRIKSTCPKHIYISFLDLINTHSMERINKATLFENLLF</sequence>
<name>A0A5J4S4W8_9ZZZZ</name>
<reference evidence="1" key="1">
    <citation type="submission" date="2019-03" db="EMBL/GenBank/DDBJ databases">
        <title>Single cell metagenomics reveals metabolic interactions within the superorganism composed of flagellate Streblomastix strix and complex community of Bacteroidetes bacteria on its surface.</title>
        <authorList>
            <person name="Treitli S.C."/>
            <person name="Kolisko M."/>
            <person name="Husnik F."/>
            <person name="Keeling P."/>
            <person name="Hampl V."/>
        </authorList>
    </citation>
    <scope>NUCLEOTIDE SEQUENCE</scope>
    <source>
        <strain evidence="1">STM</strain>
    </source>
</reference>
<evidence type="ECO:0000313" key="1">
    <source>
        <dbReference type="EMBL" id="KAA6341106.1"/>
    </source>
</evidence>
<dbReference type="AlphaFoldDB" id="A0A5J4S4W8"/>